<reference evidence="1 2" key="1">
    <citation type="submission" date="2020-09" db="EMBL/GenBank/DDBJ databases">
        <title>Draft genome of Gelidibacter salicanalis PAMC21136.</title>
        <authorList>
            <person name="Park H."/>
        </authorList>
    </citation>
    <scope>NUCLEOTIDE SEQUENCE [LARGE SCALE GENOMIC DNA]</scope>
    <source>
        <strain evidence="1 2">PAMC21136</strain>
    </source>
</reference>
<dbReference type="Proteomes" id="UP000662373">
    <property type="component" value="Unassembled WGS sequence"/>
</dbReference>
<protein>
    <submittedName>
        <fullName evidence="1">Uncharacterized protein</fullName>
    </submittedName>
</protein>
<name>A0A934KWB8_9FLAO</name>
<comment type="caution">
    <text evidence="1">The sequence shown here is derived from an EMBL/GenBank/DDBJ whole genome shotgun (WGS) entry which is preliminary data.</text>
</comment>
<gene>
    <name evidence="1" type="ORF">JEM65_07830</name>
</gene>
<evidence type="ECO:0000313" key="2">
    <source>
        <dbReference type="Proteomes" id="UP000662373"/>
    </source>
</evidence>
<accession>A0A934KWB8</accession>
<organism evidence="1 2">
    <name type="scientific">Gelidibacter salicanalis</name>
    <dbReference type="NCBI Taxonomy" id="291193"/>
    <lineage>
        <taxon>Bacteria</taxon>
        <taxon>Pseudomonadati</taxon>
        <taxon>Bacteroidota</taxon>
        <taxon>Flavobacteriia</taxon>
        <taxon>Flavobacteriales</taxon>
        <taxon>Flavobacteriaceae</taxon>
        <taxon>Gelidibacter</taxon>
    </lineage>
</organism>
<dbReference type="EMBL" id="JAEHJZ010000017">
    <property type="protein sequence ID" value="MBJ7880555.1"/>
    <property type="molecule type" value="Genomic_DNA"/>
</dbReference>
<evidence type="ECO:0000313" key="1">
    <source>
        <dbReference type="EMBL" id="MBJ7880555.1"/>
    </source>
</evidence>
<sequence length="74" mass="8697">MAVWKTPTLASRLYSKSYFHAVVRVFHQQLFLHQKSYFILNLERNLSYKYLSETKTMLVKNTNIGSLENTNIGI</sequence>
<proteinExistence type="predicted"/>
<dbReference type="AlphaFoldDB" id="A0A934KWB8"/>
<dbReference type="RefSeq" id="WP_199598393.1">
    <property type="nucleotide sequence ID" value="NZ_JAEHJZ010000017.1"/>
</dbReference>
<keyword evidence="2" id="KW-1185">Reference proteome</keyword>